<dbReference type="GO" id="GO:0005634">
    <property type="term" value="C:nucleus"/>
    <property type="evidence" value="ECO:0007669"/>
    <property type="project" value="TreeGrafter"/>
</dbReference>
<dbReference type="GO" id="GO:0012506">
    <property type="term" value="C:vesicle membrane"/>
    <property type="evidence" value="ECO:0007669"/>
    <property type="project" value="TreeGrafter"/>
</dbReference>
<feature type="region of interest" description="Disordered" evidence="1">
    <location>
        <begin position="152"/>
        <end position="342"/>
    </location>
</feature>
<evidence type="ECO:0000256" key="1">
    <source>
        <dbReference type="SAM" id="MobiDB-lite"/>
    </source>
</evidence>
<accession>A0A8C7JTS8</accession>
<dbReference type="AlphaFoldDB" id="A0A8C7JTS8"/>
<dbReference type="Pfam" id="PF11470">
    <property type="entry name" value="TUG-UBL1"/>
    <property type="match status" value="1"/>
</dbReference>
<gene>
    <name evidence="3" type="primary">ASPSCR1</name>
    <name evidence="3" type="synonym">aspscr1</name>
</gene>
<proteinExistence type="predicted"/>
<dbReference type="GeneTree" id="ENSGT00940000156853"/>
<dbReference type="CDD" id="cd16118">
    <property type="entry name" value="UBX2_UBXN9"/>
    <property type="match status" value="1"/>
</dbReference>
<dbReference type="InterPro" id="IPR029071">
    <property type="entry name" value="Ubiquitin-like_domsf"/>
</dbReference>
<dbReference type="GO" id="GO:0042593">
    <property type="term" value="P:glucose homeostasis"/>
    <property type="evidence" value="ECO:0007669"/>
    <property type="project" value="TreeGrafter"/>
</dbReference>
<dbReference type="Gene3D" id="3.10.20.90">
    <property type="entry name" value="Phosphatidylinositol 3-kinase Catalytic Subunit, Chain A, domain 1"/>
    <property type="match status" value="1"/>
</dbReference>
<dbReference type="PANTHER" id="PTHR46467:SF1">
    <property type="entry name" value="TETHER CONTAINING UBX DOMAIN FOR GLUT4"/>
    <property type="match status" value="1"/>
</dbReference>
<reference evidence="3" key="1">
    <citation type="submission" date="2025-08" db="UniProtKB">
        <authorList>
            <consortium name="Ensembl"/>
        </authorList>
    </citation>
    <scope>IDENTIFICATION</scope>
</reference>
<keyword evidence="4" id="KW-1185">Reference proteome</keyword>
<feature type="compositionally biased region" description="Low complexity" evidence="1">
    <location>
        <begin position="306"/>
        <end position="321"/>
    </location>
</feature>
<evidence type="ECO:0000313" key="3">
    <source>
        <dbReference type="Ensembl" id="ENSOKIP00005090706.1"/>
    </source>
</evidence>
<feature type="compositionally biased region" description="Pro residues" evidence="1">
    <location>
        <begin position="182"/>
        <end position="193"/>
    </location>
</feature>
<reference evidence="3" key="2">
    <citation type="submission" date="2025-09" db="UniProtKB">
        <authorList>
            <consortium name="Ensembl"/>
        </authorList>
    </citation>
    <scope>IDENTIFICATION</scope>
</reference>
<dbReference type="GO" id="GO:0007165">
    <property type="term" value="P:signal transduction"/>
    <property type="evidence" value="ECO:0007669"/>
    <property type="project" value="InterPro"/>
</dbReference>
<dbReference type="CDD" id="cd16105">
    <property type="entry name" value="Ubl_ASPSCR1_like"/>
    <property type="match status" value="1"/>
</dbReference>
<dbReference type="GO" id="GO:0006886">
    <property type="term" value="P:intracellular protein transport"/>
    <property type="evidence" value="ECO:0007669"/>
    <property type="project" value="TreeGrafter"/>
</dbReference>
<feature type="compositionally biased region" description="Gly residues" evidence="1">
    <location>
        <begin position="292"/>
        <end position="305"/>
    </location>
</feature>
<protein>
    <submittedName>
        <fullName evidence="3">ASPSCR1 tether for SLC2A4, UBX domain containing</fullName>
    </submittedName>
</protein>
<dbReference type="Proteomes" id="UP000694557">
    <property type="component" value="Unassembled WGS sequence"/>
</dbReference>
<dbReference type="GO" id="GO:0005737">
    <property type="term" value="C:cytoplasm"/>
    <property type="evidence" value="ECO:0007669"/>
    <property type="project" value="TreeGrafter"/>
</dbReference>
<dbReference type="Ensembl" id="ENSOKIT00005096932.1">
    <property type="protein sequence ID" value="ENSOKIP00005090706.1"/>
    <property type="gene ID" value="ENSOKIG00005039557.1"/>
</dbReference>
<dbReference type="SUPFAM" id="SSF54236">
    <property type="entry name" value="Ubiquitin-like"/>
    <property type="match status" value="2"/>
</dbReference>
<evidence type="ECO:0000313" key="4">
    <source>
        <dbReference type="Proteomes" id="UP000694557"/>
    </source>
</evidence>
<name>A0A8C7JTS8_ONCKI</name>
<evidence type="ECO:0000259" key="2">
    <source>
        <dbReference type="PROSITE" id="PS50898"/>
    </source>
</evidence>
<sequence length="571" mass="61705">MAASTTVTVLTPNGRRQTVKISPNTPLLQVLEDVCKKHGINPDDHGLKFQRNVLDLSLQWRFASVPNNAKLEVVRIALQMEDGTRLQGTFSSGQTLWELLTHFPQTRASELSESGSTPVCVYMRDEVSGEAALKKASLKSLGLTGGSAIVRLKTKSPGNGDDDGMEAASTATDPVAKETKPRPLPPVGLPPSQPEGAALPSIKKESPDRPVETADAPVHVPSAAGSTLPGKQEAEVITNSQIAVRPKSSPFGGVKREEEGDGERAGPSGQCAVHPSSSSSSSPPSAPFIPFSGGGQRLGGPGVSGVGASSSSLPSMVGGPPKAKKSKPNNMPHPSLSPLQPVDREPLIYHMDSGAHRYGNEQDLPDEFFEVTVDDIRKRFAQLKSERRVLEEAPLMTKALRESQMKDKMDRYPRVVLRVQFPDRCVLQGFFRPLETVAALRHFVKSHLQDPQLPFYLCEYRYPLHLSLSLRLSRSADLFPAALVYFGSDVKTGLRLLDSSVSALQADEAIAGSIEPFPQSDPHLLPPPPSVEDTPHLPLPLKIEPFPQSDPHLGPLHQFQFKGFIGMGNMC</sequence>
<feature type="compositionally biased region" description="Low complexity" evidence="1">
    <location>
        <begin position="275"/>
        <end position="291"/>
    </location>
</feature>
<dbReference type="CDD" id="cd17075">
    <property type="entry name" value="UBX1_UBXN9"/>
    <property type="match status" value="1"/>
</dbReference>
<dbReference type="InterPro" id="IPR003116">
    <property type="entry name" value="RBD_dom"/>
</dbReference>
<feature type="compositionally biased region" description="Basic and acidic residues" evidence="1">
    <location>
        <begin position="254"/>
        <end position="264"/>
    </location>
</feature>
<dbReference type="FunFam" id="3.10.20.90:FF:000204">
    <property type="entry name" value="tether containing UBX domain for GLUT4"/>
    <property type="match status" value="1"/>
</dbReference>
<dbReference type="PANTHER" id="PTHR46467">
    <property type="entry name" value="TETHER CONTAINING UBX DOMAIN FOR GLUT4"/>
    <property type="match status" value="1"/>
</dbReference>
<feature type="domain" description="RBD" evidence="2">
    <location>
        <begin position="5"/>
        <end position="74"/>
    </location>
</feature>
<feature type="compositionally biased region" description="Basic and acidic residues" evidence="1">
    <location>
        <begin position="202"/>
        <end position="212"/>
    </location>
</feature>
<dbReference type="InterPro" id="IPR021569">
    <property type="entry name" value="TUG-UBL1"/>
</dbReference>
<dbReference type="PROSITE" id="PS50898">
    <property type="entry name" value="RBD"/>
    <property type="match status" value="1"/>
</dbReference>
<organism evidence="3 4">
    <name type="scientific">Oncorhynchus kisutch</name>
    <name type="common">Coho salmon</name>
    <name type="synonym">Salmo kisutch</name>
    <dbReference type="NCBI Taxonomy" id="8019"/>
    <lineage>
        <taxon>Eukaryota</taxon>
        <taxon>Metazoa</taxon>
        <taxon>Chordata</taxon>
        <taxon>Craniata</taxon>
        <taxon>Vertebrata</taxon>
        <taxon>Euteleostomi</taxon>
        <taxon>Actinopterygii</taxon>
        <taxon>Neopterygii</taxon>
        <taxon>Teleostei</taxon>
        <taxon>Protacanthopterygii</taxon>
        <taxon>Salmoniformes</taxon>
        <taxon>Salmonidae</taxon>
        <taxon>Salmoninae</taxon>
        <taxon>Oncorhynchus</taxon>
    </lineage>
</organism>
<dbReference type="InterPro" id="IPR059238">
    <property type="entry name" value="UBX1_UBXN9"/>
</dbReference>